<accession>A0ABV2F735</accession>
<sequence length="60" mass="6671">MAAFLFYMKPYSGEVLRTILQDAYAPSKCKGNIHIVDILRLEGNINIRRAILGGCIDSCP</sequence>
<evidence type="ECO:0000313" key="1">
    <source>
        <dbReference type="EMBL" id="MET3547553.1"/>
    </source>
</evidence>
<gene>
    <name evidence="1" type="ORF">ABID47_004169</name>
</gene>
<protein>
    <submittedName>
        <fullName evidence="1">Uncharacterized protein</fullName>
    </submittedName>
</protein>
<comment type="caution">
    <text evidence="1">The sequence shown here is derived from an EMBL/GenBank/DDBJ whole genome shotgun (WGS) entry which is preliminary data.</text>
</comment>
<name>A0ABV2F735_9BACL</name>
<dbReference type="Proteomes" id="UP001549098">
    <property type="component" value="Unassembled WGS sequence"/>
</dbReference>
<reference evidence="1 2" key="1">
    <citation type="submission" date="2024-06" db="EMBL/GenBank/DDBJ databases">
        <title>Genomic Encyclopedia of Type Strains, Phase IV (KMG-IV): sequencing the most valuable type-strain genomes for metagenomic binning, comparative biology and taxonomic classification.</title>
        <authorList>
            <person name="Goeker M."/>
        </authorList>
    </citation>
    <scope>NUCLEOTIDE SEQUENCE [LARGE SCALE GENOMIC DNA]</scope>
    <source>
        <strain evidence="1 2">DSM 17253</strain>
    </source>
</reference>
<evidence type="ECO:0000313" key="2">
    <source>
        <dbReference type="Proteomes" id="UP001549098"/>
    </source>
</evidence>
<dbReference type="EMBL" id="JBEPLV010000004">
    <property type="protein sequence ID" value="MET3547553.1"/>
    <property type="molecule type" value="Genomic_DNA"/>
</dbReference>
<organism evidence="1 2">
    <name type="scientific">Paenibacillus favisporus</name>
    <dbReference type="NCBI Taxonomy" id="221028"/>
    <lineage>
        <taxon>Bacteria</taxon>
        <taxon>Bacillati</taxon>
        <taxon>Bacillota</taxon>
        <taxon>Bacilli</taxon>
        <taxon>Bacillales</taxon>
        <taxon>Paenibacillaceae</taxon>
        <taxon>Paenibacillus</taxon>
    </lineage>
</organism>
<proteinExistence type="predicted"/>
<keyword evidence="2" id="KW-1185">Reference proteome</keyword>